<dbReference type="Proteomes" id="UP001341840">
    <property type="component" value="Unassembled WGS sequence"/>
</dbReference>
<accession>A0ABU6TM27</accession>
<evidence type="ECO:0000256" key="2">
    <source>
        <dbReference type="ARBA" id="ARBA00023315"/>
    </source>
</evidence>
<dbReference type="EMBL" id="JASCZI010091302">
    <property type="protein sequence ID" value="MED6149851.1"/>
    <property type="molecule type" value="Genomic_DNA"/>
</dbReference>
<dbReference type="PANTHER" id="PTHR31625">
    <property type="match status" value="1"/>
</dbReference>
<evidence type="ECO:0000313" key="3">
    <source>
        <dbReference type="EMBL" id="MED6149851.1"/>
    </source>
</evidence>
<keyword evidence="2" id="KW-0012">Acyltransferase</keyword>
<keyword evidence="1" id="KW-0808">Transferase</keyword>
<evidence type="ECO:0000313" key="4">
    <source>
        <dbReference type="Proteomes" id="UP001341840"/>
    </source>
</evidence>
<sequence>MKCCLSSCDEINHVEARVNVDIDSCVQAHVMLESQLPPVERVFFYDFPHQPSLFYDTILPKLKHFLSLALAYYFPLAGTLTWPHHSNKPIITYNVGDDTLSLIVAESDADFHHLSGSKLSGASEVHHLVPELTVSDDQATVLALQVTLFPTHGFSIGVTSHHAVLDGKTSTSFCEDSGTY</sequence>
<reference evidence="3 4" key="1">
    <citation type="journal article" date="2023" name="Plants (Basel)">
        <title>Bridging the Gap: Combining Genomics and Transcriptomics Approaches to Understand Stylosanthes scabra, an Orphan Legume from the Brazilian Caatinga.</title>
        <authorList>
            <person name="Ferreira-Neto J.R.C."/>
            <person name="da Silva M.D."/>
            <person name="Binneck E."/>
            <person name="de Melo N.F."/>
            <person name="da Silva R.H."/>
            <person name="de Melo A.L.T.M."/>
            <person name="Pandolfi V."/>
            <person name="Bustamante F.O."/>
            <person name="Brasileiro-Vidal A.C."/>
            <person name="Benko-Iseppon A.M."/>
        </authorList>
    </citation>
    <scope>NUCLEOTIDE SEQUENCE [LARGE SCALE GENOMIC DNA]</scope>
    <source>
        <tissue evidence="3">Leaves</tissue>
    </source>
</reference>
<evidence type="ECO:0000256" key="1">
    <source>
        <dbReference type="ARBA" id="ARBA00022679"/>
    </source>
</evidence>
<dbReference type="Pfam" id="PF02458">
    <property type="entry name" value="Transferase"/>
    <property type="match status" value="1"/>
</dbReference>
<organism evidence="3 4">
    <name type="scientific">Stylosanthes scabra</name>
    <dbReference type="NCBI Taxonomy" id="79078"/>
    <lineage>
        <taxon>Eukaryota</taxon>
        <taxon>Viridiplantae</taxon>
        <taxon>Streptophyta</taxon>
        <taxon>Embryophyta</taxon>
        <taxon>Tracheophyta</taxon>
        <taxon>Spermatophyta</taxon>
        <taxon>Magnoliopsida</taxon>
        <taxon>eudicotyledons</taxon>
        <taxon>Gunneridae</taxon>
        <taxon>Pentapetalae</taxon>
        <taxon>rosids</taxon>
        <taxon>fabids</taxon>
        <taxon>Fabales</taxon>
        <taxon>Fabaceae</taxon>
        <taxon>Papilionoideae</taxon>
        <taxon>50 kb inversion clade</taxon>
        <taxon>dalbergioids sensu lato</taxon>
        <taxon>Dalbergieae</taxon>
        <taxon>Pterocarpus clade</taxon>
        <taxon>Stylosanthes</taxon>
    </lineage>
</organism>
<protein>
    <submittedName>
        <fullName evidence="3">Uncharacterized protein</fullName>
    </submittedName>
</protein>
<gene>
    <name evidence="3" type="ORF">PIB30_066573</name>
</gene>
<dbReference type="Gene3D" id="3.30.559.10">
    <property type="entry name" value="Chloramphenicol acetyltransferase-like domain"/>
    <property type="match status" value="1"/>
</dbReference>
<comment type="caution">
    <text evidence="3">The sequence shown here is derived from an EMBL/GenBank/DDBJ whole genome shotgun (WGS) entry which is preliminary data.</text>
</comment>
<proteinExistence type="predicted"/>
<keyword evidence="4" id="KW-1185">Reference proteome</keyword>
<dbReference type="InterPro" id="IPR023213">
    <property type="entry name" value="CAT-like_dom_sf"/>
</dbReference>
<dbReference type="InterPro" id="IPR051504">
    <property type="entry name" value="Plant_metabolite_acyltrans"/>
</dbReference>
<name>A0ABU6TM27_9FABA</name>